<keyword evidence="2" id="KW-0341">Growth regulation</keyword>
<reference evidence="8 9" key="1">
    <citation type="submission" date="2020-06" db="EMBL/GenBank/DDBJ databases">
        <title>Transcriptomic and genomic resources for Thalictrum thalictroides and T. hernandezii: Facilitating candidate gene discovery in an emerging model plant lineage.</title>
        <authorList>
            <person name="Arias T."/>
            <person name="Riano-Pachon D.M."/>
            <person name="Di Stilio V.S."/>
        </authorList>
    </citation>
    <scope>NUCLEOTIDE SEQUENCE [LARGE SCALE GENOMIC DNA]</scope>
    <source>
        <strain evidence="9">cv. WT478/WT964</strain>
        <tissue evidence="8">Leaves</tissue>
    </source>
</reference>
<evidence type="ECO:0000259" key="7">
    <source>
        <dbReference type="PROSITE" id="PS51667"/>
    </source>
</evidence>
<feature type="region of interest" description="Disordered" evidence="6">
    <location>
        <begin position="165"/>
        <end position="194"/>
    </location>
</feature>
<dbReference type="Pfam" id="PF05266">
    <property type="entry name" value="DUF724"/>
    <property type="match status" value="1"/>
</dbReference>
<keyword evidence="5" id="KW-0175">Coiled coil</keyword>
<sequence length="402" mass="46677">MDMEGVEVEVCNKKGFEGLWLVATIKRSLFNKNRVLVEYHTLLGQMESKPLQEYVDLSCLRPLPPKQYTKIFQLNEAVDAFCGQGWRKGVIRKVLEDSKYLIYFKNSEEEMEFKQGELRIHLEWVNGKWFDSEIREQCRRDGTNWRCREMSAPGKAYCEKHQMKANIRNEKRRKRPRESSPFSMEASGDDRAHQSSVDVMTNMNSCPIMEQDVRPPLKNQGSLFIKTSPVWGVLESMEVFKLVPQNPHFCPLEKDHEELREGIAIGHMINFANLMERTCKIDIDDPRSNIEMKLLALSSFEELGFTVEPIRSGLEELVKIKDSYHQFGDRLKASDEMINNERHQSDETQKSITRLNMELQALLIEKERKISEVAELQMTAEAIDGMVEGTRLDFYGVVTAPW</sequence>
<feature type="coiled-coil region" evidence="5">
    <location>
        <begin position="352"/>
        <end position="379"/>
    </location>
</feature>
<comment type="caution">
    <text evidence="8">The sequence shown here is derived from an EMBL/GenBank/DDBJ whole genome shotgun (WGS) entry which is preliminary data.</text>
</comment>
<feature type="domain" description="WRC" evidence="7">
    <location>
        <begin position="131"/>
        <end position="176"/>
    </location>
</feature>
<dbReference type="OrthoDB" id="687110at2759"/>
<dbReference type="EMBL" id="JABWDY010024208">
    <property type="protein sequence ID" value="KAF5190429.1"/>
    <property type="molecule type" value="Genomic_DNA"/>
</dbReference>
<dbReference type="SMART" id="SM00743">
    <property type="entry name" value="Agenet"/>
    <property type="match status" value="2"/>
</dbReference>
<dbReference type="AlphaFoldDB" id="A0A7J6VZ83"/>
<dbReference type="InterPro" id="IPR007930">
    <property type="entry name" value="DUF724"/>
</dbReference>
<evidence type="ECO:0000313" key="9">
    <source>
        <dbReference type="Proteomes" id="UP000554482"/>
    </source>
</evidence>
<evidence type="ECO:0000313" key="8">
    <source>
        <dbReference type="EMBL" id="KAF5190429.1"/>
    </source>
</evidence>
<evidence type="ECO:0000256" key="6">
    <source>
        <dbReference type="SAM" id="MobiDB-lite"/>
    </source>
</evidence>
<dbReference type="CDD" id="cd20406">
    <property type="entry name" value="Tudor_Agenet_AtDUF_rpt2_4"/>
    <property type="match status" value="1"/>
</dbReference>
<protein>
    <recommendedName>
        <fullName evidence="7">WRC domain-containing protein</fullName>
    </recommendedName>
</protein>
<dbReference type="InterPro" id="IPR014977">
    <property type="entry name" value="WRC_dom"/>
</dbReference>
<dbReference type="InterPro" id="IPR014002">
    <property type="entry name" value="Agenet_dom_plant"/>
</dbReference>
<keyword evidence="9" id="KW-1185">Reference proteome</keyword>
<evidence type="ECO:0000256" key="3">
    <source>
        <dbReference type="ARBA" id="ARBA00023242"/>
    </source>
</evidence>
<evidence type="ECO:0000256" key="4">
    <source>
        <dbReference type="PROSITE-ProRule" id="PRU01002"/>
    </source>
</evidence>
<dbReference type="InterPro" id="IPR008395">
    <property type="entry name" value="Agenet-like_dom"/>
</dbReference>
<comment type="caution">
    <text evidence="4">Lacks conserved residue(s) required for the propagation of feature annotation.</text>
</comment>
<keyword evidence="1" id="KW-0813">Transport</keyword>
<dbReference type="PANTHER" id="PTHR31917">
    <property type="entry name" value="AGENET DOMAIN-CONTAINING PROTEIN-RELATED"/>
    <property type="match status" value="1"/>
</dbReference>
<dbReference type="PROSITE" id="PS51667">
    <property type="entry name" value="WRC"/>
    <property type="match status" value="1"/>
</dbReference>
<dbReference type="Proteomes" id="UP000554482">
    <property type="component" value="Unassembled WGS sequence"/>
</dbReference>
<dbReference type="CDD" id="cd20405">
    <property type="entry name" value="Tudor_Agenet_AtDUF_rpt1_3"/>
    <property type="match status" value="1"/>
</dbReference>
<evidence type="ECO:0000256" key="1">
    <source>
        <dbReference type="ARBA" id="ARBA00022448"/>
    </source>
</evidence>
<gene>
    <name evidence="8" type="ORF">FRX31_019992</name>
</gene>
<dbReference type="PANTHER" id="PTHR31917:SF147">
    <property type="entry name" value="AGENET DOMAIN-CONTAINING PROTEIN"/>
    <property type="match status" value="1"/>
</dbReference>
<evidence type="ECO:0000256" key="2">
    <source>
        <dbReference type="ARBA" id="ARBA00022604"/>
    </source>
</evidence>
<dbReference type="Pfam" id="PF05641">
    <property type="entry name" value="Agenet"/>
    <property type="match status" value="1"/>
</dbReference>
<organism evidence="8 9">
    <name type="scientific">Thalictrum thalictroides</name>
    <name type="common">Rue-anemone</name>
    <name type="synonym">Anemone thalictroides</name>
    <dbReference type="NCBI Taxonomy" id="46969"/>
    <lineage>
        <taxon>Eukaryota</taxon>
        <taxon>Viridiplantae</taxon>
        <taxon>Streptophyta</taxon>
        <taxon>Embryophyta</taxon>
        <taxon>Tracheophyta</taxon>
        <taxon>Spermatophyta</taxon>
        <taxon>Magnoliopsida</taxon>
        <taxon>Ranunculales</taxon>
        <taxon>Ranunculaceae</taxon>
        <taxon>Thalictroideae</taxon>
        <taxon>Thalictrum</taxon>
    </lineage>
</organism>
<keyword evidence="3" id="KW-0539">Nucleus</keyword>
<name>A0A7J6VZ83_THATH</name>
<accession>A0A7J6VZ83</accession>
<evidence type="ECO:0000256" key="5">
    <source>
        <dbReference type="SAM" id="Coils"/>
    </source>
</evidence>
<proteinExistence type="predicted"/>